<keyword evidence="4" id="KW-0548">Nucleotidyltransferase</keyword>
<evidence type="ECO:0000256" key="3">
    <source>
        <dbReference type="ARBA" id="ARBA00022679"/>
    </source>
</evidence>
<dbReference type="InterPro" id="IPR043128">
    <property type="entry name" value="Rev_trsase/Diguanyl_cyclase"/>
</dbReference>
<dbReference type="Gene3D" id="3.10.10.10">
    <property type="entry name" value="HIV Type 1 Reverse Transcriptase, subunit A, domain 1"/>
    <property type="match status" value="1"/>
</dbReference>
<feature type="compositionally biased region" description="Basic and acidic residues" evidence="12">
    <location>
        <begin position="1416"/>
        <end position="1429"/>
    </location>
</feature>
<sequence>MLPKGLIGPSSVVSVQIEGIYAKALLDSGSQVTLLYRSFYDKYLKHVPLTPVEHLEIWGLSAAQYPYDGYVCLKLEFTGDVVGVTEAVETLVLVCPDPAVKSDVSILVGTNTSVVRRLFERCKSEGGESFLTSLVIHPIIKETYQKLLEADEQTDDLKGGTVRFSNVRPLTLYPGQTCTVNGISKFSGHPLSKALLIDGIEEGPLVERLLVIPEVTKDKMVLCQRIKVTIRNVSTRQVKLKRGMAIAHVFPVEVVSAAHMVKSCTGSCKLAPSLFNFGESPVSPEWKERLCQKMMERKEVFSCGELDVGCAKSTEHSIRVTNDQPFRERSRRIAAGDVEDVRRHLKDLLEAGIISESRSPYASPIVVVRKKNGNIRMCVDYRTLNRRTIPDQYTVPRIEDALACLTGSQWFSVLDLRSGYYQIPMNKADKEKTAFISPVGFYQFERMPQGIMGAPATFQRIMEKTLGDMNLLEVLVYLDDLIVFGRTLEEHEERLLKVLDRLKDEGLKLSVDKCQFCCTSVNYVGHIVSKDGVATDPAKVDAVRSWPRPESITALRSFLGFCGYYRRFVKDYSCICYPLNQLLHGCTNGVSPKRWCPPRSSCNSSKRLEKGDLPKKAFYPTEPFGSRWDDKCEAAFEMLRKSLTEAPVLAFADPHLPYVLHVDACREGLGGVLYQDQGTGLRPVAFVSRSLTPSEKNYPTHKLEFLALKWAVVDKLHDYLYGAKFEVHTDNNPLTYVLTSAKLDAAGHRWLAALSIYEFTLKYRPGKQNIDADALSRRSHPSSTTAEEDWREVPSSSIRAICQSTHVTCPAFPHSNRLIDFYGACSKAVPQAYCRVLKVNTQQLPALSQREISQSQQDDPCIGEVWKAVRENNITQADRHRHKDVPLLLKEWERFKISGDVLYRVSKLPNKPRSQQMVLPQEFRGLVLRSMHDLSGHLGFDKTYGLVRARFYWPRMKVEVEKYCRTCSRCIQRKTLPQRSAELSHLTSDGPMDLICMDFLSVEPDSKNVSNILVITDHYTRYAQAFPTKDQTATTVAKVFWEKYCIHYGLPKRVHSDQGRDFESRLIHELLGMLGVRKSRTTPYHPQGDPQPERFNRTLLNMLGTLDPKEKSRWSQHISHLVHAYNCTRNEATGYSPYYLMFGREARMPIDLCFGVSSDCSSHKSYLRYVRNMKHDLQAAYQLAESKAGRKNEDNRRRYNQRVRYFSLDAGDRVLIRNLGLQGKHKLADRWAPTPYIVESQLPGLPVFRLRPESGEGPMKTMHRNNLLPLGEDVRLQPERIPELSQPRGGRTLRSRGNRQGPPVPRKAHALDEKGEEAGSDSDAEQDVGYDYYPPLEPLSAGMDTAGEREQFELDLDDVGSLIEHSPDEMLVGDIPNQNNPDDQLVTEEMTAEVDHQRGEQDLSVAVVREGNQRAQEGDASRPQRERRAPTRLTYDKPGTPSFTAVSIPVVVTEEKHKDQAAEGNETLMCIPAITPPIRYISTLYAWVT</sequence>
<dbReference type="SUPFAM" id="SSF56672">
    <property type="entry name" value="DNA/RNA polymerases"/>
    <property type="match status" value="1"/>
</dbReference>
<dbReference type="Gene3D" id="3.30.420.10">
    <property type="entry name" value="Ribonuclease H-like superfamily/Ribonuclease H"/>
    <property type="match status" value="1"/>
</dbReference>
<dbReference type="GO" id="GO:0004523">
    <property type="term" value="F:RNA-DNA hybrid ribonuclease activity"/>
    <property type="evidence" value="ECO:0007669"/>
    <property type="project" value="UniProtKB-EC"/>
</dbReference>
<proteinExistence type="inferred from homology"/>
<dbReference type="EC" id="3.1.26.4" evidence="2"/>
<dbReference type="Pfam" id="PF00078">
    <property type="entry name" value="RVT_1"/>
    <property type="match status" value="1"/>
</dbReference>
<dbReference type="InterPro" id="IPR041577">
    <property type="entry name" value="RT_RNaseH_2"/>
</dbReference>
<keyword evidence="3" id="KW-0808">Transferase</keyword>
<keyword evidence="5" id="KW-0540">Nuclease</keyword>
<dbReference type="Pfam" id="PF00665">
    <property type="entry name" value="rve"/>
    <property type="match status" value="1"/>
</dbReference>
<dbReference type="Gene3D" id="3.30.70.270">
    <property type="match status" value="2"/>
</dbReference>
<evidence type="ECO:0000259" key="13">
    <source>
        <dbReference type="PROSITE" id="PS50878"/>
    </source>
</evidence>
<dbReference type="CDD" id="cd01647">
    <property type="entry name" value="RT_LTR"/>
    <property type="match status" value="1"/>
</dbReference>
<dbReference type="PROSITE" id="PS00141">
    <property type="entry name" value="ASP_PROTEASE"/>
    <property type="match status" value="1"/>
</dbReference>
<protein>
    <recommendedName>
        <fullName evidence="11">Gypsy retrotransposon integrase-like protein 1</fullName>
        <ecNumber evidence="2">3.1.26.4</ecNumber>
    </recommendedName>
</protein>
<name>A0A3B3QDK9_9TELE</name>
<keyword evidence="7" id="KW-0378">Hydrolase</keyword>
<dbReference type="FunFam" id="3.30.420.10:FF:000269">
    <property type="entry name" value="Uncharacterized protein"/>
    <property type="match status" value="1"/>
</dbReference>
<keyword evidence="16" id="KW-1185">Reference proteome</keyword>
<dbReference type="Gene3D" id="3.10.20.370">
    <property type="match status" value="1"/>
</dbReference>
<feature type="compositionally biased region" description="Basic and acidic residues" evidence="12">
    <location>
        <begin position="1272"/>
        <end position="1282"/>
    </location>
</feature>
<dbReference type="FunFam" id="1.10.340.70:FF:000001">
    <property type="entry name" value="Retrovirus-related Pol polyprotein from transposon gypsy-like Protein"/>
    <property type="match status" value="1"/>
</dbReference>
<dbReference type="PANTHER" id="PTHR37984">
    <property type="entry name" value="PROTEIN CBG26694"/>
    <property type="match status" value="1"/>
</dbReference>
<reference evidence="15" key="2">
    <citation type="submission" date="2025-09" db="UniProtKB">
        <authorList>
            <consortium name="Ensembl"/>
        </authorList>
    </citation>
    <scope>IDENTIFICATION</scope>
</reference>
<dbReference type="PROSITE" id="PS50878">
    <property type="entry name" value="RT_POL"/>
    <property type="match status" value="1"/>
</dbReference>
<dbReference type="InterPro" id="IPR036397">
    <property type="entry name" value="RNaseH_sf"/>
</dbReference>
<dbReference type="InterPro" id="IPR001969">
    <property type="entry name" value="Aspartic_peptidase_AS"/>
</dbReference>
<keyword evidence="6" id="KW-0255">Endonuclease</keyword>
<dbReference type="GO" id="GO:0004190">
    <property type="term" value="F:aspartic-type endopeptidase activity"/>
    <property type="evidence" value="ECO:0007669"/>
    <property type="project" value="InterPro"/>
</dbReference>
<feature type="domain" description="Integrase catalytic" evidence="14">
    <location>
        <begin position="987"/>
        <end position="1145"/>
    </location>
</feature>
<evidence type="ECO:0000256" key="1">
    <source>
        <dbReference type="ARBA" id="ARBA00010879"/>
    </source>
</evidence>
<evidence type="ECO:0000313" key="16">
    <source>
        <dbReference type="Proteomes" id="UP000261540"/>
    </source>
</evidence>
<dbReference type="GO" id="GO:0003964">
    <property type="term" value="F:RNA-directed DNA polymerase activity"/>
    <property type="evidence" value="ECO:0007669"/>
    <property type="project" value="UniProtKB-KW"/>
</dbReference>
<dbReference type="STRING" id="1676925.ENSPKIP00000004822"/>
<dbReference type="Gene3D" id="1.10.340.70">
    <property type="match status" value="1"/>
</dbReference>
<dbReference type="InterPro" id="IPR043502">
    <property type="entry name" value="DNA/RNA_pol_sf"/>
</dbReference>
<evidence type="ECO:0000256" key="5">
    <source>
        <dbReference type="ARBA" id="ARBA00022722"/>
    </source>
</evidence>
<reference evidence="15" key="1">
    <citation type="submission" date="2025-08" db="UniProtKB">
        <authorList>
            <consortium name="Ensembl"/>
        </authorList>
    </citation>
    <scope>IDENTIFICATION</scope>
</reference>
<keyword evidence="9" id="KW-0229">DNA integration</keyword>
<organism evidence="15 16">
    <name type="scientific">Paramormyrops kingsleyae</name>
    <dbReference type="NCBI Taxonomy" id="1676925"/>
    <lineage>
        <taxon>Eukaryota</taxon>
        <taxon>Metazoa</taxon>
        <taxon>Chordata</taxon>
        <taxon>Craniata</taxon>
        <taxon>Vertebrata</taxon>
        <taxon>Euteleostomi</taxon>
        <taxon>Actinopterygii</taxon>
        <taxon>Neopterygii</taxon>
        <taxon>Teleostei</taxon>
        <taxon>Osteoglossocephala</taxon>
        <taxon>Osteoglossomorpha</taxon>
        <taxon>Osteoglossiformes</taxon>
        <taxon>Mormyridae</taxon>
        <taxon>Paramormyrops</taxon>
    </lineage>
</organism>
<keyword evidence="10" id="KW-0695">RNA-directed DNA polymerase</keyword>
<dbReference type="PROSITE" id="PS50994">
    <property type="entry name" value="INTEGRASE"/>
    <property type="match status" value="1"/>
</dbReference>
<evidence type="ECO:0000256" key="8">
    <source>
        <dbReference type="ARBA" id="ARBA00022842"/>
    </source>
</evidence>
<dbReference type="GO" id="GO:0006508">
    <property type="term" value="P:proteolysis"/>
    <property type="evidence" value="ECO:0007669"/>
    <property type="project" value="InterPro"/>
</dbReference>
<feature type="region of interest" description="Disordered" evidence="12">
    <location>
        <begin position="1411"/>
        <end position="1440"/>
    </location>
</feature>
<dbReference type="GeneTree" id="ENSGT01100000263500"/>
<evidence type="ECO:0000313" key="15">
    <source>
        <dbReference type="Ensembl" id="ENSPKIP00000004822.1"/>
    </source>
</evidence>
<dbReference type="SUPFAM" id="SSF53098">
    <property type="entry name" value="Ribonuclease H-like"/>
    <property type="match status" value="1"/>
</dbReference>
<dbReference type="Pfam" id="PF17921">
    <property type="entry name" value="Integrase_H2C2"/>
    <property type="match status" value="1"/>
</dbReference>
<accession>A0A3B3QDK9</accession>
<evidence type="ECO:0000256" key="4">
    <source>
        <dbReference type="ARBA" id="ARBA00022695"/>
    </source>
</evidence>
<evidence type="ECO:0000256" key="7">
    <source>
        <dbReference type="ARBA" id="ARBA00022801"/>
    </source>
</evidence>
<evidence type="ECO:0000256" key="9">
    <source>
        <dbReference type="ARBA" id="ARBA00022908"/>
    </source>
</evidence>
<evidence type="ECO:0000256" key="2">
    <source>
        <dbReference type="ARBA" id="ARBA00012180"/>
    </source>
</evidence>
<dbReference type="PANTHER" id="PTHR37984:SF15">
    <property type="entry name" value="INTEGRASE CATALYTIC DOMAIN-CONTAINING PROTEIN"/>
    <property type="match status" value="1"/>
</dbReference>
<feature type="domain" description="Reverse transcriptase" evidence="13">
    <location>
        <begin position="349"/>
        <end position="528"/>
    </location>
</feature>
<evidence type="ECO:0000256" key="10">
    <source>
        <dbReference type="ARBA" id="ARBA00022918"/>
    </source>
</evidence>
<dbReference type="InterPro" id="IPR041588">
    <property type="entry name" value="Integrase_H2C2"/>
</dbReference>
<feature type="region of interest" description="Disordered" evidence="12">
    <location>
        <begin position="1251"/>
        <end position="1333"/>
    </location>
</feature>
<keyword evidence="8" id="KW-0460">Magnesium</keyword>
<dbReference type="GO" id="GO:0003676">
    <property type="term" value="F:nucleic acid binding"/>
    <property type="evidence" value="ECO:0007669"/>
    <property type="project" value="InterPro"/>
</dbReference>
<dbReference type="Ensembl" id="ENSPKIT00000028810.1">
    <property type="protein sequence ID" value="ENSPKIP00000004822.1"/>
    <property type="gene ID" value="ENSPKIG00000021764.1"/>
</dbReference>
<dbReference type="InterPro" id="IPR050951">
    <property type="entry name" value="Retrovirus_Pol_polyprotein"/>
</dbReference>
<evidence type="ECO:0000256" key="11">
    <source>
        <dbReference type="ARBA" id="ARBA00039658"/>
    </source>
</evidence>
<dbReference type="GO" id="GO:0015074">
    <property type="term" value="P:DNA integration"/>
    <property type="evidence" value="ECO:0007669"/>
    <property type="project" value="UniProtKB-KW"/>
</dbReference>
<dbReference type="Proteomes" id="UP000261540">
    <property type="component" value="Unplaced"/>
</dbReference>
<evidence type="ECO:0000256" key="6">
    <source>
        <dbReference type="ARBA" id="ARBA00022759"/>
    </source>
</evidence>
<dbReference type="FunFam" id="3.10.20.370:FF:000001">
    <property type="entry name" value="Retrovirus-related Pol polyprotein from transposon 17.6-like protein"/>
    <property type="match status" value="1"/>
</dbReference>
<evidence type="ECO:0000259" key="14">
    <source>
        <dbReference type="PROSITE" id="PS50994"/>
    </source>
</evidence>
<dbReference type="InterPro" id="IPR000477">
    <property type="entry name" value="RT_dom"/>
</dbReference>
<dbReference type="Pfam" id="PF17919">
    <property type="entry name" value="RT_RNaseH_2"/>
    <property type="match status" value="1"/>
</dbReference>
<comment type="similarity">
    <text evidence="1">Belongs to the beta type-B retroviral polymerase family. HERV class-II K(HML-2) pol subfamily.</text>
</comment>
<dbReference type="InterPro" id="IPR001584">
    <property type="entry name" value="Integrase_cat-core"/>
</dbReference>
<dbReference type="CDD" id="cd09274">
    <property type="entry name" value="RNase_HI_RT_Ty3"/>
    <property type="match status" value="1"/>
</dbReference>
<feature type="compositionally biased region" description="Acidic residues" evidence="12">
    <location>
        <begin position="1318"/>
        <end position="1328"/>
    </location>
</feature>
<dbReference type="FunFam" id="3.10.10.10:FF:000004">
    <property type="entry name" value="Uncharacterized protein"/>
    <property type="match status" value="1"/>
</dbReference>
<dbReference type="InterPro" id="IPR012337">
    <property type="entry name" value="RNaseH-like_sf"/>
</dbReference>
<evidence type="ECO:0000256" key="12">
    <source>
        <dbReference type="SAM" id="MobiDB-lite"/>
    </source>
</evidence>